<dbReference type="Gene3D" id="3.30.160.60">
    <property type="entry name" value="Classic Zinc Finger"/>
    <property type="match status" value="10"/>
</dbReference>
<dbReference type="Gene3D" id="2.170.270.10">
    <property type="entry name" value="SET domain"/>
    <property type="match status" value="1"/>
</dbReference>
<evidence type="ECO:0000256" key="10">
    <source>
        <dbReference type="ARBA" id="ARBA00023242"/>
    </source>
</evidence>
<dbReference type="GO" id="GO:0001227">
    <property type="term" value="F:DNA-binding transcription repressor activity, RNA polymerase II-specific"/>
    <property type="evidence" value="ECO:0007669"/>
    <property type="project" value="TreeGrafter"/>
</dbReference>
<keyword evidence="4" id="KW-0677">Repeat</keyword>
<dbReference type="STRING" id="161767.ENSAPEP00000000269"/>
<feature type="region of interest" description="Disordered" evidence="12">
    <location>
        <begin position="170"/>
        <end position="345"/>
    </location>
</feature>
<dbReference type="InterPro" id="IPR046341">
    <property type="entry name" value="SET_dom_sf"/>
</dbReference>
<feature type="compositionally biased region" description="Basic and acidic residues" evidence="12">
    <location>
        <begin position="702"/>
        <end position="729"/>
    </location>
</feature>
<accession>A0A3P8RLW1</accession>
<evidence type="ECO:0000256" key="3">
    <source>
        <dbReference type="ARBA" id="ARBA00022723"/>
    </source>
</evidence>
<feature type="domain" description="C2H2-type" evidence="13">
    <location>
        <begin position="456"/>
        <end position="483"/>
    </location>
</feature>
<feature type="domain" description="C2H2-type" evidence="13">
    <location>
        <begin position="518"/>
        <end position="545"/>
    </location>
</feature>
<dbReference type="FunFam" id="3.30.160.60:FF:000446">
    <property type="entry name" value="Zinc finger protein"/>
    <property type="match status" value="1"/>
</dbReference>
<protein>
    <recommendedName>
        <fullName evidence="13">C2H2-type domain-containing protein</fullName>
    </recommendedName>
</protein>
<feature type="compositionally biased region" description="Basic residues" evidence="12">
    <location>
        <begin position="230"/>
        <end position="244"/>
    </location>
</feature>
<dbReference type="FunFam" id="3.30.160.60:FF:002169">
    <property type="entry name" value="Zgc:174573"/>
    <property type="match status" value="1"/>
</dbReference>
<proteinExistence type="inferred from homology"/>
<dbReference type="FunFam" id="3.30.160.60:FF:002343">
    <property type="entry name" value="Zinc finger protein 33A"/>
    <property type="match status" value="1"/>
</dbReference>
<dbReference type="PROSITE" id="PS50157">
    <property type="entry name" value="ZINC_FINGER_C2H2_2"/>
    <property type="match status" value="9"/>
</dbReference>
<dbReference type="FunFam" id="3.30.160.60:FF:001136">
    <property type="entry name" value="Zinc finger protein 408"/>
    <property type="match status" value="1"/>
</dbReference>
<name>A0A3P8RLW1_AMPPE</name>
<feature type="compositionally biased region" description="Basic and acidic residues" evidence="12">
    <location>
        <begin position="663"/>
        <end position="675"/>
    </location>
</feature>
<dbReference type="InterPro" id="IPR013087">
    <property type="entry name" value="Znf_C2H2_type"/>
</dbReference>
<dbReference type="FunFam" id="3.30.160.60:FF:001480">
    <property type="entry name" value="Si:cabz01071911.3"/>
    <property type="match status" value="1"/>
</dbReference>
<feature type="compositionally biased region" description="Basic and acidic residues" evidence="12">
    <location>
        <begin position="254"/>
        <end position="273"/>
    </location>
</feature>
<keyword evidence="3" id="KW-0479">Metal-binding</keyword>
<feature type="domain" description="C2H2-type" evidence="13">
    <location>
        <begin position="490"/>
        <end position="517"/>
    </location>
</feature>
<feature type="domain" description="C2H2-type" evidence="13">
    <location>
        <begin position="546"/>
        <end position="570"/>
    </location>
</feature>
<feature type="region of interest" description="Disordered" evidence="12">
    <location>
        <begin position="648"/>
        <end position="730"/>
    </location>
</feature>
<dbReference type="AlphaFoldDB" id="A0A3P8RLW1"/>
<dbReference type="Proteomes" id="UP000265080">
    <property type="component" value="Chromosome 1"/>
</dbReference>
<dbReference type="GO" id="GO:0005654">
    <property type="term" value="C:nucleoplasm"/>
    <property type="evidence" value="ECO:0007669"/>
    <property type="project" value="TreeGrafter"/>
</dbReference>
<keyword evidence="10" id="KW-0539">Nucleus</keyword>
<dbReference type="PANTHER" id="PTHR24399">
    <property type="entry name" value="ZINC FINGER AND BTB DOMAIN-CONTAINING"/>
    <property type="match status" value="1"/>
</dbReference>
<evidence type="ECO:0000256" key="5">
    <source>
        <dbReference type="ARBA" id="ARBA00022771"/>
    </source>
</evidence>
<keyword evidence="8" id="KW-0238">DNA-binding</keyword>
<dbReference type="GO" id="GO:0008270">
    <property type="term" value="F:zinc ion binding"/>
    <property type="evidence" value="ECO:0007669"/>
    <property type="project" value="UniProtKB-KW"/>
</dbReference>
<feature type="compositionally biased region" description="Basic and acidic residues" evidence="12">
    <location>
        <begin position="184"/>
        <end position="194"/>
    </location>
</feature>
<keyword evidence="15" id="KW-1185">Reference proteome</keyword>
<organism evidence="14 15">
    <name type="scientific">Amphiprion percula</name>
    <name type="common">Orange clownfish</name>
    <name type="synonym">Lutjanus percula</name>
    <dbReference type="NCBI Taxonomy" id="161767"/>
    <lineage>
        <taxon>Eukaryota</taxon>
        <taxon>Metazoa</taxon>
        <taxon>Chordata</taxon>
        <taxon>Craniata</taxon>
        <taxon>Vertebrata</taxon>
        <taxon>Euteleostomi</taxon>
        <taxon>Actinopterygii</taxon>
        <taxon>Neopterygii</taxon>
        <taxon>Teleostei</taxon>
        <taxon>Neoteleostei</taxon>
        <taxon>Acanthomorphata</taxon>
        <taxon>Ovalentaria</taxon>
        <taxon>Pomacentridae</taxon>
        <taxon>Amphiprion</taxon>
    </lineage>
</organism>
<keyword evidence="9" id="KW-0804">Transcription</keyword>
<dbReference type="Ensembl" id="ENSAPET00000000276.1">
    <property type="protein sequence ID" value="ENSAPEP00000000269.1"/>
    <property type="gene ID" value="ENSAPEG00000000200.1"/>
</dbReference>
<dbReference type="InterPro" id="IPR036236">
    <property type="entry name" value="Znf_C2H2_sf"/>
</dbReference>
<evidence type="ECO:0000256" key="12">
    <source>
        <dbReference type="SAM" id="MobiDB-lite"/>
    </source>
</evidence>
<feature type="domain" description="C2H2-type" evidence="13">
    <location>
        <begin position="428"/>
        <end position="455"/>
    </location>
</feature>
<evidence type="ECO:0000259" key="13">
    <source>
        <dbReference type="PROSITE" id="PS50157"/>
    </source>
</evidence>
<feature type="domain" description="C2H2-type" evidence="13">
    <location>
        <begin position="601"/>
        <end position="629"/>
    </location>
</feature>
<keyword evidence="6" id="KW-0862">Zinc</keyword>
<evidence type="ECO:0000256" key="4">
    <source>
        <dbReference type="ARBA" id="ARBA00022737"/>
    </source>
</evidence>
<dbReference type="GeneTree" id="ENSGT00930000151062"/>
<evidence type="ECO:0000313" key="14">
    <source>
        <dbReference type="Ensembl" id="ENSAPEP00000000269.1"/>
    </source>
</evidence>
<feature type="domain" description="C2H2-type" evidence="13">
    <location>
        <begin position="400"/>
        <end position="427"/>
    </location>
</feature>
<evidence type="ECO:0000256" key="8">
    <source>
        <dbReference type="ARBA" id="ARBA00023125"/>
    </source>
</evidence>
<reference evidence="14 15" key="1">
    <citation type="submission" date="2018-03" db="EMBL/GenBank/DDBJ databases">
        <title>Finding Nemo's genes: A chromosome-scale reference assembly of the genome of the orange clownfish Amphiprion percula.</title>
        <authorList>
            <person name="Lehmann R."/>
        </authorList>
    </citation>
    <scope>NUCLEOTIDE SEQUENCE</scope>
</reference>
<reference evidence="14" key="2">
    <citation type="submission" date="2025-08" db="UniProtKB">
        <authorList>
            <consortium name="Ensembl"/>
        </authorList>
    </citation>
    <scope>IDENTIFICATION</scope>
</reference>
<reference evidence="14" key="3">
    <citation type="submission" date="2025-09" db="UniProtKB">
        <authorList>
            <consortium name="Ensembl"/>
        </authorList>
    </citation>
    <scope>IDENTIFICATION</scope>
</reference>
<dbReference type="Pfam" id="PF00096">
    <property type="entry name" value="zf-C2H2"/>
    <property type="match status" value="8"/>
</dbReference>
<feature type="compositionally biased region" description="Basic and acidic residues" evidence="12">
    <location>
        <begin position="207"/>
        <end position="216"/>
    </location>
</feature>
<dbReference type="GO" id="GO:0000978">
    <property type="term" value="F:RNA polymerase II cis-regulatory region sequence-specific DNA binding"/>
    <property type="evidence" value="ECO:0007669"/>
    <property type="project" value="TreeGrafter"/>
</dbReference>
<feature type="domain" description="C2H2-type" evidence="13">
    <location>
        <begin position="573"/>
        <end position="600"/>
    </location>
</feature>
<dbReference type="OMA" id="QCIVVQG"/>
<evidence type="ECO:0000256" key="9">
    <source>
        <dbReference type="ARBA" id="ARBA00023163"/>
    </source>
</evidence>
<feature type="compositionally biased region" description="Basic residues" evidence="12">
    <location>
        <begin position="301"/>
        <end position="315"/>
    </location>
</feature>
<evidence type="ECO:0000256" key="7">
    <source>
        <dbReference type="ARBA" id="ARBA00023015"/>
    </source>
</evidence>
<sequence length="814" mass="90382">MMTACLVPPAPSALASFLSSLLPRGFAVGPSRLCEGRLGLWWVGGSLEAGALLGRGGETDWISKYHADPVIHRPDGEFMMHYESKTGQTSSSEEEKALTGEAENQESFVQRAIWINFACQARSRAQQNVAVKCVCAEVCVGECADVCLSVCRDIQPGTELLLYDDTVGKSQTTDKPQAQANSIEHTENKVEQTKGPETVTTNMPIIQEKEERADKTENEEEEQLRNPPKSIKRSHLTAPKKKRRVNENLSEPRPGGDRHQDSSTDSPTADKDPAQSVPAAVDSETSLPEPPPVRCSSRLAAKPRRVHCLTNRMKRPPFSPDLPKQTEGETRSSTESARVSTKTLSPVPEVITAPGSARATSTWHPEVRERRYRCSSCGKKFYQIGHLKKHQFSHTDEKPFSCQECGKSYTSAESFRAHQMSHRGERPFSCPHCEKSYGLKRDLKEHMVLHTGEKPFTCEHCGKAFARRPSLRIHRMLHCSRMIYTQPPKVQCTVCPKLLANSGSLRNHMRLHTGEKPHICQHCGKSFRQKGNLECHLRIHNGEKPFSCSECDQTFSQKPELSRHMFTHTGGGFLCSYCGKSLRDPHSLKSHERLHTGERPHRCPVCGKGYTLATKLRRHVRSSHLKEKPYSCQCGASYTVRQSLLRHQAQHRTEGETPNEMEGGQKEDSSKKEVAPEFGSSHPKPIRGRPKKNSLPQEEAEKEGGEVRQRRGQGKVEKFKTVETSRDSDVSGNVQHGVIYVHTDDLSTSSSAPLLLTSEASLPAGSGQELVEVVISESAEQCIVVHGEPAVGELLILQDEGLCSVAQTVEINTV</sequence>
<dbReference type="FunFam" id="3.30.160.60:FF:000849">
    <property type="entry name" value="Zinc finger protein 408"/>
    <property type="match status" value="2"/>
</dbReference>
<evidence type="ECO:0000256" key="11">
    <source>
        <dbReference type="PROSITE-ProRule" id="PRU00042"/>
    </source>
</evidence>
<evidence type="ECO:0000256" key="1">
    <source>
        <dbReference type="ARBA" id="ARBA00004123"/>
    </source>
</evidence>
<comment type="similarity">
    <text evidence="2">Belongs to the krueppel C2H2-type zinc-finger protein family.</text>
</comment>
<evidence type="ECO:0000313" key="15">
    <source>
        <dbReference type="Proteomes" id="UP000265080"/>
    </source>
</evidence>
<dbReference type="SMART" id="SM00355">
    <property type="entry name" value="ZnF_C2H2"/>
    <property type="match status" value="10"/>
</dbReference>
<feature type="domain" description="C2H2-type" evidence="13">
    <location>
        <begin position="372"/>
        <end position="399"/>
    </location>
</feature>
<dbReference type="PANTHER" id="PTHR24399:SF23">
    <property type="entry name" value="C2H2-TYPE DOMAIN-CONTAINING PROTEIN"/>
    <property type="match status" value="1"/>
</dbReference>
<comment type="subcellular location">
    <subcellularLocation>
        <location evidence="1">Nucleus</location>
    </subcellularLocation>
</comment>
<feature type="compositionally biased region" description="Polar residues" evidence="12">
    <location>
        <begin position="333"/>
        <end position="344"/>
    </location>
</feature>
<evidence type="ECO:0000256" key="2">
    <source>
        <dbReference type="ARBA" id="ARBA00006991"/>
    </source>
</evidence>
<evidence type="ECO:0000256" key="6">
    <source>
        <dbReference type="ARBA" id="ARBA00022833"/>
    </source>
</evidence>
<dbReference type="SUPFAM" id="SSF57667">
    <property type="entry name" value="beta-beta-alpha zinc fingers"/>
    <property type="match status" value="6"/>
</dbReference>
<keyword evidence="5 11" id="KW-0863">Zinc-finger</keyword>
<feature type="compositionally biased region" description="Polar residues" evidence="12">
    <location>
        <begin position="170"/>
        <end position="183"/>
    </location>
</feature>
<dbReference type="PROSITE" id="PS00028">
    <property type="entry name" value="ZINC_FINGER_C2H2_1"/>
    <property type="match status" value="9"/>
</dbReference>
<keyword evidence="7" id="KW-0805">Transcription regulation</keyword>
<dbReference type="FunFam" id="3.30.160.60:FF:000100">
    <property type="entry name" value="Zinc finger 45-like"/>
    <property type="match status" value="1"/>
</dbReference>